<comment type="caution">
    <text evidence="3">The sequence shown here is derived from an EMBL/GenBank/DDBJ whole genome shotgun (WGS) entry which is preliminary data.</text>
</comment>
<evidence type="ECO:0000256" key="1">
    <source>
        <dbReference type="SAM" id="Phobius"/>
    </source>
</evidence>
<protein>
    <submittedName>
        <fullName evidence="3">VanZ family protein</fullName>
    </submittedName>
</protein>
<dbReference type="EMBL" id="JAEEGC010000117">
    <property type="protein sequence ID" value="MBV7275231.1"/>
    <property type="molecule type" value="Genomic_DNA"/>
</dbReference>
<dbReference type="InterPro" id="IPR053150">
    <property type="entry name" value="Teicoplanin_resist-assoc"/>
</dbReference>
<sequence length="172" mass="19499">MKNKETKQQLLTTGLLIVYLGILTWIILFKMQFSIQKLDHLRSINLIPFHESVIVNNRIEFSEIYENILVFVPFGLYVSMSKSNWSFLKKVLPIAGVSLFYEVMQFIFSIGASDITDLIGNTFGGIIGIAIYIVIRRLFKSDFKTNKILNVIALMGTICIVAFLAVIVVVNT</sequence>
<keyword evidence="4" id="KW-1185">Reference proteome</keyword>
<feature type="domain" description="VanZ-like" evidence="2">
    <location>
        <begin position="17"/>
        <end position="135"/>
    </location>
</feature>
<feature type="transmembrane region" description="Helical" evidence="1">
    <location>
        <begin position="118"/>
        <end position="135"/>
    </location>
</feature>
<dbReference type="InterPro" id="IPR006976">
    <property type="entry name" value="VanZ-like"/>
</dbReference>
<proteinExistence type="predicted"/>
<evidence type="ECO:0000313" key="3">
    <source>
        <dbReference type="EMBL" id="MBV7275231.1"/>
    </source>
</evidence>
<feature type="transmembrane region" description="Helical" evidence="1">
    <location>
        <begin position="147"/>
        <end position="170"/>
    </location>
</feature>
<keyword evidence="1" id="KW-0812">Transmembrane</keyword>
<dbReference type="PANTHER" id="PTHR36834:SF2">
    <property type="entry name" value="MEMBRANE PROTEIN"/>
    <property type="match status" value="1"/>
</dbReference>
<dbReference type="AlphaFoldDB" id="A0A949TX99"/>
<gene>
    <name evidence="3" type="ORF">I6U48_20230</name>
</gene>
<evidence type="ECO:0000259" key="2">
    <source>
        <dbReference type="Pfam" id="PF04892"/>
    </source>
</evidence>
<dbReference type="Pfam" id="PF04892">
    <property type="entry name" value="VanZ"/>
    <property type="match status" value="1"/>
</dbReference>
<dbReference type="PANTHER" id="PTHR36834">
    <property type="entry name" value="MEMBRANE PROTEIN-RELATED"/>
    <property type="match status" value="1"/>
</dbReference>
<keyword evidence="1" id="KW-1133">Transmembrane helix</keyword>
<evidence type="ECO:0000313" key="4">
    <source>
        <dbReference type="Proteomes" id="UP000694308"/>
    </source>
</evidence>
<feature type="transmembrane region" description="Helical" evidence="1">
    <location>
        <begin position="92"/>
        <end position="112"/>
    </location>
</feature>
<reference evidence="3" key="1">
    <citation type="submission" date="2020-12" db="EMBL/GenBank/DDBJ databases">
        <title>Clostridium thailandense sp. nov., a novel acetogenic bacterium isolated from peat land soil in Thailand.</title>
        <authorList>
            <person name="Chaikitkaew S."/>
            <person name="Birkeland N.K."/>
        </authorList>
    </citation>
    <scope>NUCLEOTIDE SEQUENCE</scope>
    <source>
        <strain evidence="3">PL3</strain>
    </source>
</reference>
<name>A0A949TX99_9CLOT</name>
<keyword evidence="1" id="KW-0472">Membrane</keyword>
<dbReference type="Proteomes" id="UP000694308">
    <property type="component" value="Unassembled WGS sequence"/>
</dbReference>
<organism evidence="3 4">
    <name type="scientific">Clostridium thailandense</name>
    <dbReference type="NCBI Taxonomy" id="2794346"/>
    <lineage>
        <taxon>Bacteria</taxon>
        <taxon>Bacillati</taxon>
        <taxon>Bacillota</taxon>
        <taxon>Clostridia</taxon>
        <taxon>Eubacteriales</taxon>
        <taxon>Clostridiaceae</taxon>
        <taxon>Clostridium</taxon>
    </lineage>
</organism>
<feature type="transmembrane region" description="Helical" evidence="1">
    <location>
        <begin position="12"/>
        <end position="33"/>
    </location>
</feature>
<dbReference type="RefSeq" id="WP_218322286.1">
    <property type="nucleotide sequence ID" value="NZ_JAEEGC010000117.1"/>
</dbReference>
<accession>A0A949TX99</accession>